<name>A0A6J4PWS8_9ACTN</name>
<dbReference type="GO" id="GO:0005886">
    <property type="term" value="C:plasma membrane"/>
    <property type="evidence" value="ECO:0007669"/>
    <property type="project" value="UniProtKB-SubCell"/>
</dbReference>
<dbReference type="NCBIfam" id="TIGR00842">
    <property type="entry name" value="bcct"/>
    <property type="match status" value="1"/>
</dbReference>
<feature type="transmembrane region" description="Helical" evidence="8">
    <location>
        <begin position="208"/>
        <end position="231"/>
    </location>
</feature>
<feature type="transmembrane region" description="Helical" evidence="8">
    <location>
        <begin position="103"/>
        <end position="124"/>
    </location>
</feature>
<feature type="transmembrane region" description="Helical" evidence="8">
    <location>
        <begin position="64"/>
        <end position="83"/>
    </location>
</feature>
<evidence type="ECO:0000256" key="4">
    <source>
        <dbReference type="ARBA" id="ARBA00022475"/>
    </source>
</evidence>
<dbReference type="GO" id="GO:0022857">
    <property type="term" value="F:transmembrane transporter activity"/>
    <property type="evidence" value="ECO:0007669"/>
    <property type="project" value="InterPro"/>
</dbReference>
<evidence type="ECO:0000256" key="6">
    <source>
        <dbReference type="ARBA" id="ARBA00022989"/>
    </source>
</evidence>
<accession>A0A6J4PWS8</accession>
<keyword evidence="5 8" id="KW-0812">Transmembrane</keyword>
<feature type="transmembrane region" description="Helical" evidence="8">
    <location>
        <begin position="328"/>
        <end position="351"/>
    </location>
</feature>
<feature type="transmembrane region" description="Helical" evidence="8">
    <location>
        <begin position="363"/>
        <end position="387"/>
    </location>
</feature>
<keyword evidence="7 8" id="KW-0472">Membrane</keyword>
<feature type="transmembrane region" description="Helical" evidence="8">
    <location>
        <begin position="154"/>
        <end position="177"/>
    </location>
</feature>
<evidence type="ECO:0000256" key="7">
    <source>
        <dbReference type="ARBA" id="ARBA00023136"/>
    </source>
</evidence>
<reference evidence="9" key="1">
    <citation type="submission" date="2020-02" db="EMBL/GenBank/DDBJ databases">
        <authorList>
            <person name="Meier V. D."/>
        </authorList>
    </citation>
    <scope>NUCLEOTIDE SEQUENCE</scope>
    <source>
        <strain evidence="9">AVDCRST_MAG55</strain>
    </source>
</reference>
<dbReference type="InterPro" id="IPR000060">
    <property type="entry name" value="BCCT_transptr"/>
</dbReference>
<feature type="transmembrane region" description="Helical" evidence="8">
    <location>
        <begin position="243"/>
        <end position="263"/>
    </location>
</feature>
<organism evidence="9">
    <name type="scientific">uncultured Rubrobacteraceae bacterium</name>
    <dbReference type="NCBI Taxonomy" id="349277"/>
    <lineage>
        <taxon>Bacteria</taxon>
        <taxon>Bacillati</taxon>
        <taxon>Actinomycetota</taxon>
        <taxon>Rubrobacteria</taxon>
        <taxon>Rubrobacterales</taxon>
        <taxon>Rubrobacteraceae</taxon>
        <taxon>environmental samples</taxon>
    </lineage>
</organism>
<comment type="similarity">
    <text evidence="2">Belongs to the BCCT transporter (TC 2.A.15) family.</text>
</comment>
<evidence type="ECO:0000313" key="9">
    <source>
        <dbReference type="EMBL" id="CAA9424025.1"/>
    </source>
</evidence>
<evidence type="ECO:0000256" key="3">
    <source>
        <dbReference type="ARBA" id="ARBA00022448"/>
    </source>
</evidence>
<dbReference type="EMBL" id="CADCUZ010000104">
    <property type="protein sequence ID" value="CAA9424025.1"/>
    <property type="molecule type" value="Genomic_DNA"/>
</dbReference>
<sequence>MTDTQAGKEASRGEGGDEQAQRLGSVFYVTVAISAAFVLWGVLFTDNFTSTTGTVVGWITEGLGWLYMLITTFFLGFVIYLAFSRYGKIKLGQPDDEPEFGNFAWFAMLFQAGMGIGLVFWGVAEPLTHYNTPPLGLAEARTPEAATLALQTAFFHWCLHPWAMYATIGIAVAYFTYRRGMQNLQISTVFRPLLGDRVDGPVGKAIDILAILATLFGVAVSLGLGTLQIAAGLSKVFGLPNGVGLMLIIVGVTAVAYMLSASTPIEKGVNYLSQASMYLAFLLLVYFLIVGPTILQLNTFTQELGVYLANLVPQSLRMSAFDPKEAEWLGSWTIFFWATWIAWGPYVGAFIARISRGRTIREFIVGVLIGPSLFSMIWFSVFGAAGIRLDNRTNGNLGEAVANDGAAIALFEFLGQYPLALLTSLVALFLVFIFFVAGADAGTIVLGSMSAGGVLNPKTSIKLTWGVIMAALAVALLLAGGGGPDALSGLTNGAILAATPFGILMVPMCYGLYKTLKTDYREERREMQEAMAYDRQVEMRQMQEIMHPPPRRLRHVRMRDRQPTNPEE</sequence>
<dbReference type="AlphaFoldDB" id="A0A6J4PWS8"/>
<feature type="transmembrane region" description="Helical" evidence="8">
    <location>
        <begin position="494"/>
        <end position="513"/>
    </location>
</feature>
<evidence type="ECO:0000256" key="8">
    <source>
        <dbReference type="SAM" id="Phobius"/>
    </source>
</evidence>
<gene>
    <name evidence="9" type="ORF">AVDCRST_MAG55-2189</name>
</gene>
<evidence type="ECO:0000256" key="5">
    <source>
        <dbReference type="ARBA" id="ARBA00022692"/>
    </source>
</evidence>
<dbReference type="PANTHER" id="PTHR30047:SF7">
    <property type="entry name" value="HIGH-AFFINITY CHOLINE TRANSPORT PROTEIN"/>
    <property type="match status" value="1"/>
</dbReference>
<protein>
    <submittedName>
        <fullName evidence="9">Glycine betaine transporter OpuD</fullName>
    </submittedName>
</protein>
<comment type="subcellular location">
    <subcellularLocation>
        <location evidence="1">Cell membrane</location>
        <topology evidence="1">Multi-pass membrane protein</topology>
    </subcellularLocation>
</comment>
<evidence type="ECO:0000256" key="2">
    <source>
        <dbReference type="ARBA" id="ARBA00005658"/>
    </source>
</evidence>
<keyword evidence="4" id="KW-1003">Cell membrane</keyword>
<evidence type="ECO:0000256" key="1">
    <source>
        <dbReference type="ARBA" id="ARBA00004651"/>
    </source>
</evidence>
<keyword evidence="3" id="KW-0813">Transport</keyword>
<proteinExistence type="inferred from homology"/>
<feature type="transmembrane region" description="Helical" evidence="8">
    <location>
        <begin position="26"/>
        <end position="44"/>
    </location>
</feature>
<feature type="transmembrane region" description="Helical" evidence="8">
    <location>
        <begin position="275"/>
        <end position="295"/>
    </location>
</feature>
<feature type="transmembrane region" description="Helical" evidence="8">
    <location>
        <begin position="419"/>
        <end position="442"/>
    </location>
</feature>
<keyword evidence="6 8" id="KW-1133">Transmembrane helix</keyword>
<dbReference type="PANTHER" id="PTHR30047">
    <property type="entry name" value="HIGH-AFFINITY CHOLINE TRANSPORT PROTEIN-RELATED"/>
    <property type="match status" value="1"/>
</dbReference>
<feature type="transmembrane region" description="Helical" evidence="8">
    <location>
        <begin position="463"/>
        <end position="482"/>
    </location>
</feature>
<dbReference type="Pfam" id="PF02028">
    <property type="entry name" value="BCCT"/>
    <property type="match status" value="1"/>
</dbReference>